<dbReference type="SUPFAM" id="SSF51905">
    <property type="entry name" value="FAD/NAD(P)-binding domain"/>
    <property type="match status" value="1"/>
</dbReference>
<dbReference type="NCBIfam" id="TIGR02734">
    <property type="entry name" value="crtI_fam"/>
    <property type="match status" value="1"/>
</dbReference>
<dbReference type="PRINTS" id="PR00419">
    <property type="entry name" value="ADXRDTASE"/>
</dbReference>
<organism evidence="6 7">
    <name type="scientific">Corynebacterium choanae</name>
    <dbReference type="NCBI Taxonomy" id="1862358"/>
    <lineage>
        <taxon>Bacteria</taxon>
        <taxon>Bacillati</taxon>
        <taxon>Actinomycetota</taxon>
        <taxon>Actinomycetes</taxon>
        <taxon>Mycobacteriales</taxon>
        <taxon>Corynebacteriaceae</taxon>
        <taxon>Corynebacterium</taxon>
    </lineage>
</organism>
<dbReference type="PANTHER" id="PTHR43734:SF1">
    <property type="entry name" value="PHYTOENE DESATURASE"/>
    <property type="match status" value="1"/>
</dbReference>
<dbReference type="GO" id="GO:0102223">
    <property type="term" value="F:4,4'-diapophytoene desaturase (4,4'-diaponeurosporene-forming)"/>
    <property type="evidence" value="ECO:0007669"/>
    <property type="project" value="UniProtKB-EC"/>
</dbReference>
<protein>
    <submittedName>
        <fullName evidence="6">Dehydrosqualene desaturase</fullName>
        <ecNumber evidence="6">1.3.8.2</ecNumber>
    </submittedName>
</protein>
<accession>A0A3G6J6A2</accession>
<evidence type="ECO:0000313" key="7">
    <source>
        <dbReference type="Proteomes" id="UP000269019"/>
    </source>
</evidence>
<dbReference type="Proteomes" id="UP000269019">
    <property type="component" value="Chromosome"/>
</dbReference>
<dbReference type="GO" id="GO:0016117">
    <property type="term" value="P:carotenoid biosynthetic process"/>
    <property type="evidence" value="ECO:0007669"/>
    <property type="project" value="UniProtKB-KW"/>
</dbReference>
<dbReference type="OrthoDB" id="9774675at2"/>
<gene>
    <name evidence="6" type="primary">crtN</name>
    <name evidence="6" type="ORF">CCHOA_00125</name>
</gene>
<reference evidence="6 7" key="1">
    <citation type="submission" date="2018-11" db="EMBL/GenBank/DDBJ databases">
        <authorList>
            <person name="Kleinhagauer T."/>
            <person name="Glaeser S.P."/>
            <person name="Spergser J."/>
            <person name="Ruckert C."/>
            <person name="Kaempfer P."/>
            <person name="Busse H.-J."/>
        </authorList>
    </citation>
    <scope>NUCLEOTIDE SEQUENCE [LARGE SCALE GENOMIC DNA]</scope>
    <source>
        <strain evidence="6 7">200CH</strain>
    </source>
</reference>
<dbReference type="RefSeq" id="WP_123925582.1">
    <property type="nucleotide sequence ID" value="NZ_CP033896.1"/>
</dbReference>
<dbReference type="InterPro" id="IPR002937">
    <property type="entry name" value="Amino_oxidase"/>
</dbReference>
<proteinExistence type="inferred from homology"/>
<evidence type="ECO:0000256" key="4">
    <source>
        <dbReference type="RuleBase" id="RU362075"/>
    </source>
</evidence>
<dbReference type="EMBL" id="CP033896">
    <property type="protein sequence ID" value="AZA12458.1"/>
    <property type="molecule type" value="Genomic_DNA"/>
</dbReference>
<comment type="similarity">
    <text evidence="4">Belongs to the carotenoid/retinoid oxidoreductase family.</text>
</comment>
<dbReference type="Pfam" id="PF01593">
    <property type="entry name" value="Amino_oxidase"/>
    <property type="match status" value="2"/>
</dbReference>
<evidence type="ECO:0000256" key="1">
    <source>
        <dbReference type="ARBA" id="ARBA00004829"/>
    </source>
</evidence>
<dbReference type="PROSITE" id="PS51257">
    <property type="entry name" value="PROKAR_LIPOPROTEIN"/>
    <property type="match status" value="1"/>
</dbReference>
<evidence type="ECO:0000256" key="3">
    <source>
        <dbReference type="ARBA" id="ARBA00023002"/>
    </source>
</evidence>
<feature type="domain" description="Amine oxidase" evidence="5">
    <location>
        <begin position="24"/>
        <end position="271"/>
    </location>
</feature>
<dbReference type="Gene3D" id="3.50.50.60">
    <property type="entry name" value="FAD/NAD(P)-binding domain"/>
    <property type="match status" value="2"/>
</dbReference>
<sequence length="566" mass="61466" precursor="true">MARTPNRFSASLPSSVVVIGAGAAGLATACLLAKSGIKVTVVDRIEKVGGRAFSMTKDDAEGFRWDAGPSWYLMPDAFDHFYAMMGTSTDEQLHLKMLDPAYRLYPEGAAKVDVPHGRQAAVELFESIEPGAGQKLDEYLTSAADAYDIAVRRFLYTTFTSLREIVTSEVVRKSPILYRLLTESMESFAKRFVSDVRLQQILTYPAVFLSSEPSKAPSLYHLMSHADLTQGVRYPVGGFTAVMESMERLAQDCGAEFLLNTEVLAITTESTAAPTPAPVQKLANVLSALPGPQANLRRPVAKATGVTVRNPDGSVTTITADAVVSCADLHHTETALLPSDLRTYPERTWGKRDPGPSTVLVYLGVKGELPELAHHTLLFSRDWDNDFQVVYDRVTGGKLPRSESIYISCPSKSDPDVAPAGHENLFVLIPVPADPNLGRGSAFSDQPSPLVESIADAAIEQIATWCGIDDLQDRIVARYTAGPADFAERYHAFRGGSIGPAHTLFQSAFFRGTNQSALVDDLYYAGATTAPGVGIPMCLISAENVVKRLRGDRTPDRLEEPLRPLR</sequence>
<evidence type="ECO:0000256" key="2">
    <source>
        <dbReference type="ARBA" id="ARBA00022746"/>
    </source>
</evidence>
<name>A0A3G6J6A2_9CORY</name>
<feature type="domain" description="Amine oxidase" evidence="5">
    <location>
        <begin position="296"/>
        <end position="548"/>
    </location>
</feature>
<keyword evidence="7" id="KW-1185">Reference proteome</keyword>
<evidence type="ECO:0000259" key="5">
    <source>
        <dbReference type="Pfam" id="PF01593"/>
    </source>
</evidence>
<dbReference type="KEGG" id="ccho:CCHOA_00125"/>
<dbReference type="InterPro" id="IPR014105">
    <property type="entry name" value="Carotenoid/retinoid_OxRdtase"/>
</dbReference>
<dbReference type="AlphaFoldDB" id="A0A3G6J6A2"/>
<keyword evidence="3 4" id="KW-0560">Oxidoreductase</keyword>
<comment type="pathway">
    <text evidence="1 4">Carotenoid biosynthesis.</text>
</comment>
<dbReference type="InterPro" id="IPR036188">
    <property type="entry name" value="FAD/NAD-bd_sf"/>
</dbReference>
<evidence type="ECO:0000313" key="6">
    <source>
        <dbReference type="EMBL" id="AZA12458.1"/>
    </source>
</evidence>
<dbReference type="EC" id="1.3.8.2" evidence="6"/>
<keyword evidence="2 4" id="KW-0125">Carotenoid biosynthesis</keyword>
<dbReference type="PANTHER" id="PTHR43734">
    <property type="entry name" value="PHYTOENE DESATURASE"/>
    <property type="match status" value="1"/>
</dbReference>